<protein>
    <submittedName>
        <fullName evidence="2">3-oxoacyl-ACP synthase</fullName>
    </submittedName>
    <submittedName>
        <fullName evidence="1">BrnA antitoxin family protein</fullName>
    </submittedName>
</protein>
<reference evidence="3" key="1">
    <citation type="submission" date="2016-10" db="EMBL/GenBank/DDBJ databases">
        <authorList>
            <person name="de Groot N.N."/>
        </authorList>
    </citation>
    <scope>NUCLEOTIDE SEQUENCE [LARGE SCALE GENOMIC DNA]</scope>
    <source>
        <strain evidence="3">DSM25559</strain>
    </source>
</reference>
<evidence type="ECO:0000313" key="6">
    <source>
        <dbReference type="Proteomes" id="UP001277561"/>
    </source>
</evidence>
<dbReference type="InterPro" id="IPR025528">
    <property type="entry name" value="BrnA_antitoxin"/>
</dbReference>
<dbReference type="EMBL" id="JAVRAD010000009">
    <property type="protein sequence ID" value="MDX8331344.1"/>
    <property type="molecule type" value="Genomic_DNA"/>
</dbReference>
<dbReference type="GeneID" id="86879481"/>
<evidence type="ECO:0000313" key="4">
    <source>
        <dbReference type="Proteomes" id="UP000187891"/>
    </source>
</evidence>
<dbReference type="Proteomes" id="UP000187891">
    <property type="component" value="Unassembled WGS sequence"/>
</dbReference>
<dbReference type="Pfam" id="PF14384">
    <property type="entry name" value="BrnA_antitoxin"/>
    <property type="match status" value="1"/>
</dbReference>
<gene>
    <name evidence="2" type="ORF">CPJ18_09020</name>
    <name evidence="3" type="ORF">DSM25559_0094</name>
    <name evidence="1" type="ORF">RMS29_19140</name>
</gene>
<dbReference type="RefSeq" id="WP_077117031.1">
    <property type="nucleotide sequence ID" value="NZ_CP133551.1"/>
</dbReference>
<proteinExistence type="predicted"/>
<dbReference type="Proteomes" id="UP000237447">
    <property type="component" value="Unassembled WGS sequence"/>
</dbReference>
<name>A0A1R3TGW9_9HYPH</name>
<dbReference type="Proteomes" id="UP001277561">
    <property type="component" value="Unassembled WGS sequence"/>
</dbReference>
<dbReference type="EMBL" id="FMUE01000001">
    <property type="protein sequence ID" value="SCX01071.1"/>
    <property type="molecule type" value="Genomic_DNA"/>
</dbReference>
<reference evidence="4" key="2">
    <citation type="submission" date="2016-10" db="EMBL/GenBank/DDBJ databases">
        <authorList>
            <person name="Wibberg D."/>
        </authorList>
    </citation>
    <scope>NUCLEOTIDE SEQUENCE [LARGE SCALE GENOMIC DNA]</scope>
</reference>
<reference evidence="1 6" key="4">
    <citation type="journal article" date="2023" name="Phytobiomes J">
        <title>Deciphering the key players within the bacterial microbiota associated with aerial crown gall tumors on rhododendron: Insights into the gallobiome.</title>
        <authorList>
            <person name="Kuzmanovic N."/>
            <person name="Nesme J."/>
            <person name="Wolf J."/>
            <person name="Neumann-Schaal M."/>
            <person name="Petersen J."/>
            <person name="Fernandez-Gnecco G."/>
            <person name="Sproeer C."/>
            <person name="Bunk B."/>
            <person name="Overmann J."/>
            <person name="Sorensen S.J."/>
            <person name="Idczak E."/>
            <person name="Smalla K."/>
        </authorList>
    </citation>
    <scope>NUCLEOTIDE SEQUENCE [LARGE SCALE GENOMIC DNA]</scope>
    <source>
        <strain evidence="6">rho-14.1</strain>
        <strain evidence="1">Rho-14.1</strain>
    </source>
</reference>
<evidence type="ECO:0000313" key="3">
    <source>
        <dbReference type="EMBL" id="SCX01071.1"/>
    </source>
</evidence>
<evidence type="ECO:0000313" key="2">
    <source>
        <dbReference type="EMBL" id="POO52423.1"/>
    </source>
</evidence>
<keyword evidence="6" id="KW-1185">Reference proteome</keyword>
<reference evidence="2 5" key="3">
    <citation type="journal article" date="2018" name="Syst. Appl. Microbiol.">
        <title>Agrobacterium rosae sp. nov., isolated from galls on different agricultural crops.</title>
        <authorList>
            <person name="Kuzmanovic N."/>
            <person name="Pulawska J."/>
            <person name="Smalla K."/>
            <person name="Nesme X."/>
        </authorList>
    </citation>
    <scope>NUCLEOTIDE SEQUENCE [LARGE SCALE GENOMIC DNA]</scope>
    <source>
        <strain evidence="2 5">NCPPB 1650</strain>
    </source>
</reference>
<sequence>MTKKYEKELTLEQLAALPDDEIDYSDIPELDETFWQNATYVEPEGTQQITLRVKKSVVEAYKATGKGYQTRMNSVLESYAQTVLKRGSQRS</sequence>
<evidence type="ECO:0000313" key="5">
    <source>
        <dbReference type="Proteomes" id="UP000237447"/>
    </source>
</evidence>
<organism evidence="3 4">
    <name type="scientific">Agrobacterium rosae</name>
    <dbReference type="NCBI Taxonomy" id="1972867"/>
    <lineage>
        <taxon>Bacteria</taxon>
        <taxon>Pseudomonadati</taxon>
        <taxon>Pseudomonadota</taxon>
        <taxon>Alphaproteobacteria</taxon>
        <taxon>Hyphomicrobiales</taxon>
        <taxon>Rhizobiaceae</taxon>
        <taxon>Rhizobium/Agrobacterium group</taxon>
        <taxon>Agrobacterium</taxon>
    </lineage>
</organism>
<dbReference type="STRING" id="1907666.DSM25559_0094"/>
<accession>A0A1R3TGW9</accession>
<accession>A0A2S4EEW6</accession>
<dbReference type="EMBL" id="NXEJ01000004">
    <property type="protein sequence ID" value="POO52423.1"/>
    <property type="molecule type" value="Genomic_DNA"/>
</dbReference>
<evidence type="ECO:0000313" key="1">
    <source>
        <dbReference type="EMBL" id="MDX8331344.1"/>
    </source>
</evidence>
<dbReference type="AlphaFoldDB" id="A0A1R3TGW9"/>